<feature type="compositionally biased region" description="Polar residues" evidence="4">
    <location>
        <begin position="1261"/>
        <end position="1289"/>
    </location>
</feature>
<evidence type="ECO:0000313" key="7">
    <source>
        <dbReference type="Proteomes" id="UP001234581"/>
    </source>
</evidence>
<feature type="region of interest" description="Disordered" evidence="4">
    <location>
        <begin position="1216"/>
        <end position="1246"/>
    </location>
</feature>
<dbReference type="EMBL" id="JARTCD010000011">
    <property type="protein sequence ID" value="KAJ8660765.1"/>
    <property type="molecule type" value="Genomic_DNA"/>
</dbReference>
<dbReference type="SMART" id="SM00448">
    <property type="entry name" value="REC"/>
    <property type="match status" value="1"/>
</dbReference>
<evidence type="ECO:0000313" key="6">
    <source>
        <dbReference type="EMBL" id="KAJ8660765.1"/>
    </source>
</evidence>
<gene>
    <name evidence="6" type="ORF">O0I10_003408</name>
</gene>
<feature type="compositionally biased region" description="Basic and acidic residues" evidence="4">
    <location>
        <begin position="849"/>
        <end position="860"/>
    </location>
</feature>
<comment type="caution">
    <text evidence="6">The sequence shown here is derived from an EMBL/GenBank/DDBJ whole genome shotgun (WGS) entry which is preliminary data.</text>
</comment>
<dbReference type="Proteomes" id="UP001234581">
    <property type="component" value="Unassembled WGS sequence"/>
</dbReference>
<reference evidence="6 7" key="1">
    <citation type="submission" date="2023-03" db="EMBL/GenBank/DDBJ databases">
        <title>Genome sequence of Lichtheimia ornata CBS 291.66.</title>
        <authorList>
            <person name="Mohabir J.T."/>
            <person name="Shea T.P."/>
            <person name="Kurbessoian T."/>
            <person name="Berby B."/>
            <person name="Fontaine J."/>
            <person name="Livny J."/>
            <person name="Gnirke A."/>
            <person name="Stajich J.E."/>
            <person name="Cuomo C.A."/>
        </authorList>
    </citation>
    <scope>NUCLEOTIDE SEQUENCE [LARGE SCALE GENOMIC DNA]</scope>
    <source>
        <strain evidence="6">CBS 291.66</strain>
    </source>
</reference>
<dbReference type="SUPFAM" id="SSF52172">
    <property type="entry name" value="CheY-like"/>
    <property type="match status" value="1"/>
</dbReference>
<dbReference type="PANTHER" id="PTHR43719:SF28">
    <property type="entry name" value="PEROXIDE STRESS-ACTIVATED HISTIDINE KINASE MAK1-RELATED"/>
    <property type="match status" value="1"/>
</dbReference>
<organism evidence="6 7">
    <name type="scientific">Lichtheimia ornata</name>
    <dbReference type="NCBI Taxonomy" id="688661"/>
    <lineage>
        <taxon>Eukaryota</taxon>
        <taxon>Fungi</taxon>
        <taxon>Fungi incertae sedis</taxon>
        <taxon>Mucoromycota</taxon>
        <taxon>Mucoromycotina</taxon>
        <taxon>Mucoromycetes</taxon>
        <taxon>Mucorales</taxon>
        <taxon>Lichtheimiaceae</taxon>
        <taxon>Lichtheimia</taxon>
    </lineage>
</organism>
<keyword evidence="1 3" id="KW-0597">Phosphoprotein</keyword>
<keyword evidence="7" id="KW-1185">Reference proteome</keyword>
<feature type="compositionally biased region" description="Low complexity" evidence="4">
    <location>
        <begin position="720"/>
        <end position="742"/>
    </location>
</feature>
<feature type="region of interest" description="Disordered" evidence="4">
    <location>
        <begin position="521"/>
        <end position="547"/>
    </location>
</feature>
<evidence type="ECO:0000256" key="1">
    <source>
        <dbReference type="ARBA" id="ARBA00022553"/>
    </source>
</evidence>
<evidence type="ECO:0000256" key="4">
    <source>
        <dbReference type="SAM" id="MobiDB-lite"/>
    </source>
</evidence>
<feature type="compositionally biased region" description="Low complexity" evidence="4">
    <location>
        <begin position="798"/>
        <end position="848"/>
    </location>
</feature>
<feature type="modified residue" description="4-aspartylphosphate" evidence="3">
    <location>
        <position position="987"/>
    </location>
</feature>
<proteinExistence type="predicted"/>
<feature type="region of interest" description="Disordered" evidence="4">
    <location>
        <begin position="1259"/>
        <end position="1309"/>
    </location>
</feature>
<dbReference type="PROSITE" id="PS50110">
    <property type="entry name" value="RESPONSE_REGULATORY"/>
    <property type="match status" value="1"/>
</dbReference>
<feature type="compositionally biased region" description="Low complexity" evidence="4">
    <location>
        <begin position="684"/>
        <end position="697"/>
    </location>
</feature>
<evidence type="ECO:0000256" key="3">
    <source>
        <dbReference type="PROSITE-ProRule" id="PRU00169"/>
    </source>
</evidence>
<protein>
    <recommendedName>
        <fullName evidence="5">Response regulatory domain-containing protein</fullName>
    </recommendedName>
</protein>
<dbReference type="Pfam" id="PF00072">
    <property type="entry name" value="Response_reg"/>
    <property type="match status" value="1"/>
</dbReference>
<feature type="domain" description="Response regulatory" evidence="5">
    <location>
        <begin position="938"/>
        <end position="1088"/>
    </location>
</feature>
<feature type="compositionally biased region" description="Polar residues" evidence="4">
    <location>
        <begin position="1122"/>
        <end position="1131"/>
    </location>
</feature>
<dbReference type="InterPro" id="IPR001789">
    <property type="entry name" value="Sig_transdc_resp-reg_receiver"/>
</dbReference>
<dbReference type="GeneID" id="83210821"/>
<feature type="compositionally biased region" description="Low complexity" evidence="4">
    <location>
        <begin position="1107"/>
        <end position="1120"/>
    </location>
</feature>
<dbReference type="GO" id="GO:0000156">
    <property type="term" value="F:phosphorelay response regulator activity"/>
    <property type="evidence" value="ECO:0007669"/>
    <property type="project" value="UniProtKB-ARBA"/>
</dbReference>
<sequence length="1309" mass="143145">MLELRKLYFEDRVTATVYQHEEDAVCAPSVFDPVSPCGMIQQQIRWIMRIAAALCTISSIIDTGTDPIFRSIQLLHWAIWWLVLWLVKGGKESDKMIRWGQYNIIATMTTMYFLLNDTPTTLSWIMLAMSLGCFVTTNRVAMAMNTFVNNQQPSQQDNEYCFMMASPAASTSWIEQPTNNQSEELESFSRELQEAARMVITTLEQFSPATILTNTHELLSACSIAVPIASISAIHTTAQQICYISHQLEPATTIDEDSPSNNNNNPIAFDIGDLVQNAADALAGMAAKLDVNLILYHADNGMHHANVFGDPEPIRHALLTLVWNILEGCTPGACIELGLNVTPGSSTSTTSPFLSVPQPLHVILEVIHTASPAIPHSLSHALLPRTIATERLLTSMGGQLHINTLAENRTRYEMTIDMEMSPSNQHQGPAGQRKLLLLDDPGSSFSLSNTNNATSTKHHHTSFSKDPTLSDLAKFIERLNGVKMVLHAREKSVFARHLTSCLASWNADISHVPVGVLTVRESDDEEDNDDAKKKQEQPVVPSPAIAEEQLHSVPPTFILIDDDIETLENKLKAFHNHQRRPSAQQQQQQHKGGRQHKNAKYTAAIIHFTSLTNYKRLRDMVHSMPIPPNGMPRLVVVPKPAGPRRFLTALHTGWHDATVEPHFMPIATSPSSPSLWMMGEHHAPYQQQHQHATTPAPMTGRKDGYMTPHVHEQGNHRRGMSPSSSPGSSMTTAAADQNANNNGYFNVLRGQSSRPLSPAPTTTSNSNRQHKSSPLGVGDDNEGEQGVNERGDETMLFSSSSSPSSQLPPSYPPSVNNNNNNNRASPPHNTDQKGLPTSTLPPETPAETPAHDEREKKDDADTTTSDAANAKVSPSQENKPHHEEMDREVAVGGGVGHEKPSLINSLRRKRTVRLSKKLKSDRGSSSGAFANTVSPPINVLIVEDNMINQAILSTWMKKHKIKCSVASNGQEAVERWKGGGFHLVLMDIQLPVMDGITATKTIRSIEKEQRIGVLPAEQDTTTIASSSSLQQVPEDTQVSSFQSPVIIVALTASAKDSDRHAALAAGCNDFLTKPISLEWLEKKIIEWGCMQALIDFEGWRRWKRSSSTTSVSNSLSSKASMIRSSESNSARPSAAINKEKNAAAKGMTTTCTKESTCDQEEEKKNSDDCSRRSNVHSTAAATTTTEHPSSSSQPRKGFLLLGSAGSTNAVSPATMVRKSRINSSSSQLQLSSSSCPGSIPETGAPHMLNNRAMSMLAVGQRQHSTTTTPDITSSNSNVQEQSFISNEQQPSSPHDTHDSSTTTNGVQQL</sequence>
<dbReference type="FunFam" id="3.40.50.2300:FF:000146">
    <property type="entry name" value="Putative two-component response regulator SSK1p"/>
    <property type="match status" value="1"/>
</dbReference>
<dbReference type="PANTHER" id="PTHR43719">
    <property type="entry name" value="TWO-COMPONENT HISTIDINE KINASE"/>
    <property type="match status" value="1"/>
</dbReference>
<feature type="region of interest" description="Disordered" evidence="4">
    <location>
        <begin position="684"/>
        <end position="905"/>
    </location>
</feature>
<feature type="compositionally biased region" description="Basic and acidic residues" evidence="4">
    <location>
        <begin position="700"/>
        <end position="715"/>
    </location>
</feature>
<dbReference type="InterPro" id="IPR050956">
    <property type="entry name" value="2C_system_His_kinase"/>
</dbReference>
<feature type="region of interest" description="Disordered" evidence="4">
    <location>
        <begin position="1107"/>
        <end position="1203"/>
    </location>
</feature>
<feature type="region of interest" description="Disordered" evidence="4">
    <location>
        <begin position="576"/>
        <end position="597"/>
    </location>
</feature>
<evidence type="ECO:0000256" key="2">
    <source>
        <dbReference type="ARBA" id="ARBA00023012"/>
    </source>
</evidence>
<dbReference type="InterPro" id="IPR011006">
    <property type="entry name" value="CheY-like_superfamily"/>
</dbReference>
<feature type="compositionally biased region" description="Low complexity" evidence="4">
    <location>
        <begin position="862"/>
        <end position="871"/>
    </location>
</feature>
<evidence type="ECO:0000259" key="5">
    <source>
        <dbReference type="PROSITE" id="PS50110"/>
    </source>
</evidence>
<feature type="compositionally biased region" description="Polar residues" evidence="4">
    <location>
        <begin position="749"/>
        <end position="767"/>
    </location>
</feature>
<feature type="compositionally biased region" description="Basic and acidic residues" evidence="4">
    <location>
        <begin position="1161"/>
        <end position="1171"/>
    </location>
</feature>
<keyword evidence="2" id="KW-0902">Two-component regulatory system</keyword>
<feature type="compositionally biased region" description="Low complexity" evidence="4">
    <location>
        <begin position="1223"/>
        <end position="1234"/>
    </location>
</feature>
<accession>A0AAD7V9H0</accession>
<feature type="compositionally biased region" description="Basic and acidic residues" evidence="4">
    <location>
        <begin position="878"/>
        <end position="889"/>
    </location>
</feature>
<dbReference type="CDD" id="cd17546">
    <property type="entry name" value="REC_hyHK_CKI1_RcsC-like"/>
    <property type="match status" value="1"/>
</dbReference>
<name>A0AAD7V9H0_9FUNG</name>
<dbReference type="RefSeq" id="XP_058345678.1">
    <property type="nucleotide sequence ID" value="XM_058483479.1"/>
</dbReference>
<dbReference type="Gene3D" id="3.40.50.2300">
    <property type="match status" value="1"/>
</dbReference>